<gene>
    <name evidence="1" type="ORF">POCTA_138.1.T0280043</name>
</gene>
<proteinExistence type="predicted"/>
<dbReference type="OMA" id="PKEYDYT"/>
<dbReference type="EMBL" id="CAJJDP010000028">
    <property type="protein sequence ID" value="CAD8153516.1"/>
    <property type="molecule type" value="Genomic_DNA"/>
</dbReference>
<dbReference type="AlphaFoldDB" id="A0A8S1TRI0"/>
<name>A0A8S1TRI0_PAROT</name>
<sequence length="90" mass="10390">MGVCISKEKKKKSCNYATSSQVNLQKFMITYDKQTNLLYRSTKFQAELQPKEYDYTNPHRQYNVILNGAVFAIVNSIEGSFNDEPINNDN</sequence>
<dbReference type="OrthoDB" id="10288946at2759"/>
<evidence type="ECO:0000313" key="2">
    <source>
        <dbReference type="Proteomes" id="UP000683925"/>
    </source>
</evidence>
<dbReference type="Proteomes" id="UP000683925">
    <property type="component" value="Unassembled WGS sequence"/>
</dbReference>
<evidence type="ECO:0000313" key="1">
    <source>
        <dbReference type="EMBL" id="CAD8153516.1"/>
    </source>
</evidence>
<organism evidence="1 2">
    <name type="scientific">Paramecium octaurelia</name>
    <dbReference type="NCBI Taxonomy" id="43137"/>
    <lineage>
        <taxon>Eukaryota</taxon>
        <taxon>Sar</taxon>
        <taxon>Alveolata</taxon>
        <taxon>Ciliophora</taxon>
        <taxon>Intramacronucleata</taxon>
        <taxon>Oligohymenophorea</taxon>
        <taxon>Peniculida</taxon>
        <taxon>Parameciidae</taxon>
        <taxon>Paramecium</taxon>
    </lineage>
</organism>
<reference evidence="1" key="1">
    <citation type="submission" date="2021-01" db="EMBL/GenBank/DDBJ databases">
        <authorList>
            <consortium name="Genoscope - CEA"/>
            <person name="William W."/>
        </authorList>
    </citation>
    <scope>NUCLEOTIDE SEQUENCE</scope>
</reference>
<comment type="caution">
    <text evidence="1">The sequence shown here is derived from an EMBL/GenBank/DDBJ whole genome shotgun (WGS) entry which is preliminary data.</text>
</comment>
<keyword evidence="2" id="KW-1185">Reference proteome</keyword>
<accession>A0A8S1TRI0</accession>
<protein>
    <submittedName>
        <fullName evidence="1">Uncharacterized protein</fullName>
    </submittedName>
</protein>